<name>A0ABY7NJT6_9SPHN</name>
<sequence>MKRYLAVIGMVSVLSGCAFPNRVHRMAVEYNTAVATMADELVLLNIARAKVGMPLHYTAASRLSGSITVGASAGFNSALKDKTSTHEVDNQTAAGALTQTIKDTAVTGGDTFTPSVGGTLSTGPSFDVAVFDTQKFYQGILSPIPADTVANFLDQGLDGGVALHLLVVRIEFALTEKVDGYGEKGDLVQYYEDANTPPKPMSFDNTFPNSAAFEEQVKCYKLATGKKDKAAAKLAPVSRLLGKPGQPNPLSISDLALLDGDKLDVEGSITADPADDSKAYLVRPASSKVAVRFEADDSCVKGLKAAAKANSDPNAQPNAIYLGNGEMLGADSKGNDLVFKVAPRVTFRSTEGVIRYVGQYLRSSKPVPVSGAPLFSLGAVSDRAVVATSLLRTRYAISQDNNLERNMGVVALIEQLINLQKEAADKPGTVPVQVLP</sequence>
<keyword evidence="2" id="KW-1185">Reference proteome</keyword>
<dbReference type="EMBL" id="CP115174">
    <property type="protein sequence ID" value="WBO21758.1"/>
    <property type="molecule type" value="Genomic_DNA"/>
</dbReference>
<dbReference type="RefSeq" id="WP_270076406.1">
    <property type="nucleotide sequence ID" value="NZ_CP115174.1"/>
</dbReference>
<dbReference type="Proteomes" id="UP001210865">
    <property type="component" value="Chromosome"/>
</dbReference>
<accession>A0ABY7NJT6</accession>
<gene>
    <name evidence="1" type="ORF">PBT88_16535</name>
</gene>
<organism evidence="1 2">
    <name type="scientific">Sphingomonas abietis</name>
    <dbReference type="NCBI Taxonomy" id="3012344"/>
    <lineage>
        <taxon>Bacteria</taxon>
        <taxon>Pseudomonadati</taxon>
        <taxon>Pseudomonadota</taxon>
        <taxon>Alphaproteobacteria</taxon>
        <taxon>Sphingomonadales</taxon>
        <taxon>Sphingomonadaceae</taxon>
        <taxon>Sphingomonas</taxon>
    </lineage>
</organism>
<dbReference type="PROSITE" id="PS51257">
    <property type="entry name" value="PROKAR_LIPOPROTEIN"/>
    <property type="match status" value="1"/>
</dbReference>
<evidence type="ECO:0000313" key="1">
    <source>
        <dbReference type="EMBL" id="WBO21758.1"/>
    </source>
</evidence>
<evidence type="ECO:0000313" key="2">
    <source>
        <dbReference type="Proteomes" id="UP001210865"/>
    </source>
</evidence>
<reference evidence="1 2" key="1">
    <citation type="submission" date="2022-12" db="EMBL/GenBank/DDBJ databases">
        <title>Sphingomonas abieness sp. nov., an endophytic bacterium isolated from Abies koreana.</title>
        <authorList>
            <person name="Jiang L."/>
            <person name="Lee J."/>
        </authorList>
    </citation>
    <scope>NUCLEOTIDE SEQUENCE [LARGE SCALE GENOMIC DNA]</scope>
    <source>
        <strain evidence="2">PAMB 00755</strain>
    </source>
</reference>
<proteinExistence type="predicted"/>
<protein>
    <submittedName>
        <fullName evidence="1">Uncharacterized protein</fullName>
    </submittedName>
</protein>